<dbReference type="InterPro" id="IPR050698">
    <property type="entry name" value="MBL"/>
</dbReference>
<dbReference type="Proteomes" id="UP000244932">
    <property type="component" value="Unassembled WGS sequence"/>
</dbReference>
<gene>
    <name evidence="1" type="ORF">POI8812_02474</name>
</gene>
<protein>
    <submittedName>
        <fullName evidence="1">Ribonuclease</fullName>
        <ecNumber evidence="1">3.1.-.-</ecNumber>
    </submittedName>
</protein>
<name>A0A2R8AD90_9RHOB</name>
<dbReference type="PANTHER" id="PTHR11203:SF49">
    <property type="entry name" value="BLL1145 PROTEIN"/>
    <property type="match status" value="1"/>
</dbReference>
<reference evidence="1 2" key="1">
    <citation type="submission" date="2018-03" db="EMBL/GenBank/DDBJ databases">
        <authorList>
            <person name="Keele B.F."/>
        </authorList>
    </citation>
    <scope>NUCLEOTIDE SEQUENCE [LARGE SCALE GENOMIC DNA]</scope>
    <source>
        <strain evidence="1 2">CeCT 8812</strain>
    </source>
</reference>
<keyword evidence="2" id="KW-1185">Reference proteome</keyword>
<dbReference type="EC" id="3.1.-.-" evidence="1"/>
<dbReference type="AlphaFoldDB" id="A0A2R8AD90"/>
<accession>A0A2R8AD90</accession>
<dbReference type="PANTHER" id="PTHR11203">
    <property type="entry name" value="CLEAVAGE AND POLYADENYLATION SPECIFICITY FACTOR FAMILY MEMBER"/>
    <property type="match status" value="1"/>
</dbReference>
<dbReference type="InterPro" id="IPR026360">
    <property type="entry name" value="Xnuc_lig_assoc"/>
</dbReference>
<keyword evidence="1" id="KW-0378">Hydrolase</keyword>
<dbReference type="InterPro" id="IPR036866">
    <property type="entry name" value="RibonucZ/Hydroxyglut_hydro"/>
</dbReference>
<proteinExistence type="predicted"/>
<dbReference type="EMBL" id="OMKW01000003">
    <property type="protein sequence ID" value="SPF30142.1"/>
    <property type="molecule type" value="Genomic_DNA"/>
</dbReference>
<dbReference type="GO" id="GO:0016787">
    <property type="term" value="F:hydrolase activity"/>
    <property type="evidence" value="ECO:0007669"/>
    <property type="project" value="UniProtKB-KW"/>
</dbReference>
<dbReference type="GO" id="GO:0004521">
    <property type="term" value="F:RNA endonuclease activity"/>
    <property type="evidence" value="ECO:0007669"/>
    <property type="project" value="TreeGrafter"/>
</dbReference>
<dbReference type="Gene3D" id="3.60.15.10">
    <property type="entry name" value="Ribonuclease Z/Hydroxyacylglutathione hydrolase-like"/>
    <property type="match status" value="1"/>
</dbReference>
<dbReference type="RefSeq" id="WP_108782860.1">
    <property type="nucleotide sequence ID" value="NZ_OMKW01000003.1"/>
</dbReference>
<dbReference type="NCBIfam" id="TIGR04122">
    <property type="entry name" value="Xnuc_lig_assoc"/>
    <property type="match status" value="1"/>
</dbReference>
<sequence>MRATEILELRPEGLFCPGGGFFIDPQQPVDRTLVTHGHGDHCRPGSRALLATADTCAIAQTRYGAEAFGRVEHAKLGEQMRIGEVDVRFVPAGHVRGSAQIIVEQAGQRVIVSGDYKRASDPTCLPFEPVPCDLFVTEATFGLPVFRHPPIQEELDRLMASLAAFPDRCHVIGAYALGKAQRMIAELRARGYDRPIWLHGALVKLTTLYQDLGVEMGEIRQVMASDKKDLAGEIVIAPPSALQDRWARRLPDPLPVGASGWMQVRARARQRRVELPLIVSDHCDWDALCATIKEVQAETVWVTHGAEEALVHWCQQQGMTAAPLSIAGLGEEED</sequence>
<evidence type="ECO:0000313" key="2">
    <source>
        <dbReference type="Proteomes" id="UP000244932"/>
    </source>
</evidence>
<dbReference type="OrthoDB" id="9803916at2"/>
<organism evidence="1 2">
    <name type="scientific">Pontivivens insulae</name>
    <dbReference type="NCBI Taxonomy" id="1639689"/>
    <lineage>
        <taxon>Bacteria</taxon>
        <taxon>Pseudomonadati</taxon>
        <taxon>Pseudomonadota</taxon>
        <taxon>Alphaproteobacteria</taxon>
        <taxon>Rhodobacterales</taxon>
        <taxon>Paracoccaceae</taxon>
        <taxon>Pontivivens</taxon>
    </lineage>
</organism>
<dbReference type="SUPFAM" id="SSF56281">
    <property type="entry name" value="Metallo-hydrolase/oxidoreductase"/>
    <property type="match status" value="1"/>
</dbReference>
<evidence type="ECO:0000313" key="1">
    <source>
        <dbReference type="EMBL" id="SPF30142.1"/>
    </source>
</evidence>